<feature type="binding site" evidence="4">
    <location>
        <position position="75"/>
    </location>
    <ligand>
        <name>S-adenosyl-L-methionine</name>
        <dbReference type="ChEBI" id="CHEBI:59789"/>
    </ligand>
</feature>
<evidence type="ECO:0000256" key="2">
    <source>
        <dbReference type="ARBA" id="ARBA00022679"/>
    </source>
</evidence>
<evidence type="ECO:0000313" key="6">
    <source>
        <dbReference type="Proteomes" id="UP000366051"/>
    </source>
</evidence>
<dbReference type="HAMAP" id="MF_02217">
    <property type="entry name" value="TrmR_methyltr"/>
    <property type="match status" value="1"/>
</dbReference>
<proteinExistence type="inferred from homology"/>
<keyword evidence="2 4" id="KW-0808">Transferase</keyword>
<keyword evidence="4" id="KW-0460">Magnesium</keyword>
<dbReference type="AlphaFoldDB" id="A0A5Q2MYG9"/>
<feature type="binding site" evidence="4">
    <location>
        <position position="121"/>
    </location>
    <ligand>
        <name>Mg(2+)</name>
        <dbReference type="ChEBI" id="CHEBI:18420"/>
    </ligand>
</feature>
<dbReference type="InterPro" id="IPR002935">
    <property type="entry name" value="SAM_O-MeTrfase"/>
</dbReference>
<dbReference type="KEGG" id="hcv:FTV88_0017"/>
<feature type="binding site" evidence="4">
    <location>
        <begin position="103"/>
        <end position="104"/>
    </location>
    <ligand>
        <name>S-adenosyl-L-methionine</name>
        <dbReference type="ChEBI" id="CHEBI:59789"/>
    </ligand>
</feature>
<dbReference type="Proteomes" id="UP000366051">
    <property type="component" value="Chromosome"/>
</dbReference>
<keyword evidence="4" id="KW-0819">tRNA processing</keyword>
<name>A0A5Q2MYG9_9FIRM</name>
<comment type="similarity">
    <text evidence="4">Belongs to the class I-like SAM-binding methyltransferase superfamily. Cation-dependent O-methyltransferase family.</text>
</comment>
<feature type="binding site" evidence="4">
    <location>
        <position position="147"/>
    </location>
    <ligand>
        <name>Mg(2+)</name>
        <dbReference type="ChEBI" id="CHEBI:18420"/>
    </ligand>
</feature>
<dbReference type="EC" id="2.1.1.-" evidence="4"/>
<dbReference type="GO" id="GO:0030488">
    <property type="term" value="P:tRNA methylation"/>
    <property type="evidence" value="ECO:0007669"/>
    <property type="project" value="UniProtKB-UniRule"/>
</dbReference>
<comment type="catalytic activity">
    <reaction evidence="4">
        <text>5-hydroxyuridine(34) in tRNA + S-adenosyl-L-methionine = 5-methoxyuridine(34) in tRNA + S-adenosyl-L-homocysteine + H(+)</text>
        <dbReference type="Rhea" id="RHEA:60524"/>
        <dbReference type="Rhea" id="RHEA-COMP:13381"/>
        <dbReference type="Rhea" id="RHEA-COMP:15591"/>
        <dbReference type="ChEBI" id="CHEBI:15378"/>
        <dbReference type="ChEBI" id="CHEBI:57856"/>
        <dbReference type="ChEBI" id="CHEBI:59789"/>
        <dbReference type="ChEBI" id="CHEBI:136877"/>
        <dbReference type="ChEBI" id="CHEBI:143860"/>
    </reaction>
</comment>
<dbReference type="InterPro" id="IPR029063">
    <property type="entry name" value="SAM-dependent_MTases_sf"/>
</dbReference>
<evidence type="ECO:0000256" key="3">
    <source>
        <dbReference type="ARBA" id="ARBA00022691"/>
    </source>
</evidence>
<comment type="function">
    <text evidence="4">Catalyzes the methylation of 5-hydroxyuridine (ho5U) to form 5-methoxyuridine (mo5U) at position 34 in tRNAs.</text>
</comment>
<sequence length="202" mass="23195">MHQPNQFHEQLLAEMEKEAQEQYVPILSREGGHFLRWLVSLLQPRRLLEIGTAIGYSTYWLCQSLPPDGSIVTIEKDERRVERARLYLEKAGLLDRVTLLTGDAGEFLEQAEGPFDFVFLDGPKGQYPRYLESIERLTVPGSLLVADNLYLKGLAVGNRKPIRYTTMARRLKEYRQTIMESPHWDSQLLSVGDGFALSLRRS</sequence>
<dbReference type="Gene3D" id="3.40.50.150">
    <property type="entry name" value="Vaccinia Virus protein VP39"/>
    <property type="match status" value="1"/>
</dbReference>
<feature type="binding site" evidence="4">
    <location>
        <position position="27"/>
    </location>
    <ligand>
        <name>S-adenosyl-L-methionine</name>
        <dbReference type="ChEBI" id="CHEBI:59789"/>
    </ligand>
</feature>
<dbReference type="SUPFAM" id="SSF53335">
    <property type="entry name" value="S-adenosyl-L-methionine-dependent methyltransferases"/>
    <property type="match status" value="1"/>
</dbReference>
<dbReference type="RefSeq" id="WP_153723811.1">
    <property type="nucleotide sequence ID" value="NZ_CP045875.1"/>
</dbReference>
<comment type="subunit">
    <text evidence="4">Homodimer.</text>
</comment>
<accession>A0A5Q2MYG9</accession>
<protein>
    <recommendedName>
        <fullName evidence="4">tRNA 5-hydroxyuridine methyltransferase</fullName>
        <ecNumber evidence="4">2.1.1.-</ecNumber>
    </recommendedName>
    <alternativeName>
        <fullName evidence="4">ho5U methyltransferase</fullName>
    </alternativeName>
</protein>
<feature type="binding site" evidence="4">
    <location>
        <position position="121"/>
    </location>
    <ligand>
        <name>S-adenosyl-L-methionine</name>
        <dbReference type="ChEBI" id="CHEBI:59789"/>
    </ligand>
</feature>
<keyword evidence="6" id="KW-1185">Reference proteome</keyword>
<dbReference type="CDD" id="cd02440">
    <property type="entry name" value="AdoMet_MTases"/>
    <property type="match status" value="1"/>
</dbReference>
<dbReference type="EMBL" id="CP045875">
    <property type="protein sequence ID" value="QGG46196.1"/>
    <property type="molecule type" value="Genomic_DNA"/>
</dbReference>
<dbReference type="PANTHER" id="PTHR43167:SF1">
    <property type="entry name" value="PUTATIVE (AFU_ORTHOLOGUE AFUA_6G01830)-RELATED"/>
    <property type="match status" value="1"/>
</dbReference>
<gene>
    <name evidence="4" type="primary">trmR</name>
    <name evidence="5" type="ORF">FTV88_0017</name>
</gene>
<evidence type="ECO:0000313" key="5">
    <source>
        <dbReference type="EMBL" id="QGG46196.1"/>
    </source>
</evidence>
<dbReference type="PROSITE" id="PS51682">
    <property type="entry name" value="SAM_OMT_I"/>
    <property type="match status" value="1"/>
</dbReference>
<keyword evidence="1 4" id="KW-0489">Methyltransferase</keyword>
<keyword evidence="4" id="KW-0479">Metal-binding</keyword>
<feature type="binding site" evidence="4">
    <location>
        <position position="57"/>
    </location>
    <ligand>
        <name>S-adenosyl-L-methionine</name>
        <dbReference type="ChEBI" id="CHEBI:59789"/>
    </ligand>
</feature>
<dbReference type="GO" id="GO:0008171">
    <property type="term" value="F:O-methyltransferase activity"/>
    <property type="evidence" value="ECO:0007669"/>
    <property type="project" value="InterPro"/>
</dbReference>
<dbReference type="GO" id="GO:0000287">
    <property type="term" value="F:magnesium ion binding"/>
    <property type="evidence" value="ECO:0007669"/>
    <property type="project" value="UniProtKB-UniRule"/>
</dbReference>
<keyword evidence="3 4" id="KW-0949">S-adenosyl-L-methionine</keyword>
<dbReference type="InterPro" id="IPR043675">
    <property type="entry name" value="TrmR_methyltr"/>
</dbReference>
<evidence type="ECO:0000256" key="4">
    <source>
        <dbReference type="HAMAP-Rule" id="MF_02217"/>
    </source>
</evidence>
<evidence type="ECO:0000256" key="1">
    <source>
        <dbReference type="ARBA" id="ARBA00022603"/>
    </source>
</evidence>
<feature type="binding site" evidence="4">
    <location>
        <position position="148"/>
    </location>
    <ligand>
        <name>Mg(2+)</name>
        <dbReference type="ChEBI" id="CHEBI:18420"/>
    </ligand>
</feature>
<dbReference type="GO" id="GO:0016300">
    <property type="term" value="F:tRNA (uridine) methyltransferase activity"/>
    <property type="evidence" value="ECO:0007669"/>
    <property type="project" value="UniProtKB-UniRule"/>
</dbReference>
<dbReference type="OrthoDB" id="9799672at2"/>
<organism evidence="5 6">
    <name type="scientific">Heliorestis convoluta</name>
    <dbReference type="NCBI Taxonomy" id="356322"/>
    <lineage>
        <taxon>Bacteria</taxon>
        <taxon>Bacillati</taxon>
        <taxon>Bacillota</taxon>
        <taxon>Clostridia</taxon>
        <taxon>Eubacteriales</taxon>
        <taxon>Heliobacteriaceae</taxon>
        <taxon>Heliorestis</taxon>
    </lineage>
</organism>
<reference evidence="6" key="1">
    <citation type="submission" date="2019-11" db="EMBL/GenBank/DDBJ databases">
        <title>Genome sequence of Heliorestis convoluta strain HH, an alkaliphilic and minimalistic phototrophic bacterium from a soda lake in Egypt.</title>
        <authorList>
            <person name="Dewey E.D."/>
            <person name="Stokes L.M."/>
            <person name="Burchell B.M."/>
            <person name="Shaffer K.N."/>
            <person name="Huntington A.M."/>
            <person name="Baker J.M."/>
            <person name="Nadendla S."/>
            <person name="Giglio M.G."/>
            <person name="Touchman J.W."/>
            <person name="Blankenship R.E."/>
            <person name="Madigan M.T."/>
            <person name="Sattley W.M."/>
        </authorList>
    </citation>
    <scope>NUCLEOTIDE SEQUENCE [LARGE SCALE GENOMIC DNA]</scope>
    <source>
        <strain evidence="6">HH</strain>
    </source>
</reference>
<dbReference type="Pfam" id="PF01596">
    <property type="entry name" value="Methyltransf_3"/>
    <property type="match status" value="1"/>
</dbReference>
<dbReference type="PANTHER" id="PTHR43167">
    <property type="entry name" value="PUTATIVE (AFU_ORTHOLOGUE AFUA_6G01830)-RELATED"/>
    <property type="match status" value="1"/>
</dbReference>